<evidence type="ECO:0000313" key="2">
    <source>
        <dbReference type="EMBL" id="KAF2133750.1"/>
    </source>
</evidence>
<keyword evidence="1" id="KW-0812">Transmembrane</keyword>
<feature type="transmembrane region" description="Helical" evidence="1">
    <location>
        <begin position="41"/>
        <end position="60"/>
    </location>
</feature>
<dbReference type="EMBL" id="ML977498">
    <property type="protein sequence ID" value="KAF2133750.1"/>
    <property type="molecule type" value="Genomic_DNA"/>
</dbReference>
<accession>A0A6A6APM9</accession>
<name>A0A6A6APM9_9PLEO</name>
<organism evidence="2 3">
    <name type="scientific">Dothidotthia symphoricarpi CBS 119687</name>
    <dbReference type="NCBI Taxonomy" id="1392245"/>
    <lineage>
        <taxon>Eukaryota</taxon>
        <taxon>Fungi</taxon>
        <taxon>Dikarya</taxon>
        <taxon>Ascomycota</taxon>
        <taxon>Pezizomycotina</taxon>
        <taxon>Dothideomycetes</taxon>
        <taxon>Pleosporomycetidae</taxon>
        <taxon>Pleosporales</taxon>
        <taxon>Dothidotthiaceae</taxon>
        <taxon>Dothidotthia</taxon>
    </lineage>
</organism>
<keyword evidence="1" id="KW-0472">Membrane</keyword>
<dbReference type="GeneID" id="54413964"/>
<keyword evidence="1" id="KW-1133">Transmembrane helix</keyword>
<dbReference type="AlphaFoldDB" id="A0A6A6APM9"/>
<evidence type="ECO:0000256" key="1">
    <source>
        <dbReference type="SAM" id="Phobius"/>
    </source>
</evidence>
<sequence length="76" mass="8984">MWCAWSGCIRIVCTMGMAWRGMDWCLHFRGYILRFLLLPRLMHRAIFFVVAFFVSCTLFLPTHSTIHLVRSVSPLY</sequence>
<proteinExistence type="predicted"/>
<keyword evidence="3" id="KW-1185">Reference proteome</keyword>
<gene>
    <name evidence="2" type="ORF">P153DRAFT_98042</name>
</gene>
<dbReference type="RefSeq" id="XP_033528137.1">
    <property type="nucleotide sequence ID" value="XM_033673532.1"/>
</dbReference>
<evidence type="ECO:0000313" key="3">
    <source>
        <dbReference type="Proteomes" id="UP000799771"/>
    </source>
</evidence>
<dbReference type="Proteomes" id="UP000799771">
    <property type="component" value="Unassembled WGS sequence"/>
</dbReference>
<reference evidence="2" key="1">
    <citation type="journal article" date="2020" name="Stud. Mycol.">
        <title>101 Dothideomycetes genomes: a test case for predicting lifestyles and emergence of pathogens.</title>
        <authorList>
            <person name="Haridas S."/>
            <person name="Albert R."/>
            <person name="Binder M."/>
            <person name="Bloem J."/>
            <person name="Labutti K."/>
            <person name="Salamov A."/>
            <person name="Andreopoulos B."/>
            <person name="Baker S."/>
            <person name="Barry K."/>
            <person name="Bills G."/>
            <person name="Bluhm B."/>
            <person name="Cannon C."/>
            <person name="Castanera R."/>
            <person name="Culley D."/>
            <person name="Daum C."/>
            <person name="Ezra D."/>
            <person name="Gonzalez J."/>
            <person name="Henrissat B."/>
            <person name="Kuo A."/>
            <person name="Liang C."/>
            <person name="Lipzen A."/>
            <person name="Lutzoni F."/>
            <person name="Magnuson J."/>
            <person name="Mondo S."/>
            <person name="Nolan M."/>
            <person name="Ohm R."/>
            <person name="Pangilinan J."/>
            <person name="Park H.-J."/>
            <person name="Ramirez L."/>
            <person name="Alfaro M."/>
            <person name="Sun H."/>
            <person name="Tritt A."/>
            <person name="Yoshinaga Y."/>
            <person name="Zwiers L.-H."/>
            <person name="Turgeon B."/>
            <person name="Goodwin S."/>
            <person name="Spatafora J."/>
            <person name="Crous P."/>
            <person name="Grigoriev I."/>
        </authorList>
    </citation>
    <scope>NUCLEOTIDE SEQUENCE</scope>
    <source>
        <strain evidence="2">CBS 119687</strain>
    </source>
</reference>
<protein>
    <submittedName>
        <fullName evidence="2">Uncharacterized protein</fullName>
    </submittedName>
</protein>